<dbReference type="InterPro" id="IPR036515">
    <property type="entry name" value="Transposase_17_sf"/>
</dbReference>
<dbReference type="GO" id="GO:0006313">
    <property type="term" value="P:DNA transposition"/>
    <property type="evidence" value="ECO:0007669"/>
    <property type="project" value="InterPro"/>
</dbReference>
<dbReference type="PANTHER" id="PTHR34322:SF2">
    <property type="entry name" value="TRANSPOSASE IS200-LIKE DOMAIN-CONTAINING PROTEIN"/>
    <property type="match status" value="1"/>
</dbReference>
<dbReference type="GO" id="GO:0003677">
    <property type="term" value="F:DNA binding"/>
    <property type="evidence" value="ECO:0007669"/>
    <property type="project" value="InterPro"/>
</dbReference>
<feature type="domain" description="Transposase IS200-like" evidence="1">
    <location>
        <begin position="9"/>
        <end position="123"/>
    </location>
</feature>
<dbReference type="EMBL" id="CP138327">
    <property type="protein sequence ID" value="WXT99958.1"/>
    <property type="molecule type" value="Genomic_DNA"/>
</dbReference>
<dbReference type="InterPro" id="IPR002686">
    <property type="entry name" value="Transposase_17"/>
</dbReference>
<gene>
    <name evidence="2" type="ORF">Ctma_0664</name>
</gene>
<dbReference type="GO" id="GO:0004803">
    <property type="term" value="F:transposase activity"/>
    <property type="evidence" value="ECO:0007669"/>
    <property type="project" value="InterPro"/>
</dbReference>
<reference evidence="2" key="1">
    <citation type="submission" date="2023-10" db="EMBL/GenBank/DDBJ databases">
        <title>The first scallop-associated chemosynthetic bacterial symbiont.</title>
        <authorList>
            <person name="Lin Y.-T."/>
            <person name="Sun J."/>
            <person name="Ip J.C.-H."/>
            <person name="He X."/>
            <person name="Gao Z.-M."/>
            <person name="Perez M."/>
            <person name="Xu T."/>
            <person name="Qian P.-Y."/>
            <person name="Qiu J.-W."/>
        </authorList>
    </citation>
    <scope>NUCLEOTIDE SEQUENCE</scope>
    <source>
        <strain evidence="2">Gill1</strain>
    </source>
</reference>
<name>A0AAU6PG23_9GAMM</name>
<dbReference type="Pfam" id="PF01797">
    <property type="entry name" value="Y1_Tnp"/>
    <property type="match status" value="1"/>
</dbReference>
<dbReference type="PANTHER" id="PTHR34322">
    <property type="entry name" value="TRANSPOSASE, Y1_TNP DOMAIN-CONTAINING"/>
    <property type="match status" value="1"/>
</dbReference>
<proteinExistence type="predicted"/>
<dbReference type="SUPFAM" id="SSF143422">
    <property type="entry name" value="Transposase IS200-like"/>
    <property type="match status" value="1"/>
</dbReference>
<organism evidence="2">
    <name type="scientific">Catillopecten margaritatus gill symbiont</name>
    <dbReference type="NCBI Taxonomy" id="3083288"/>
    <lineage>
        <taxon>Bacteria</taxon>
        <taxon>Pseudomonadati</taxon>
        <taxon>Pseudomonadota</taxon>
        <taxon>Gammaproteobacteria</taxon>
        <taxon>sulfur-oxidizing symbionts</taxon>
    </lineage>
</organism>
<dbReference type="AlphaFoldDB" id="A0AAU6PG23"/>
<accession>A0AAU6PG23</accession>
<evidence type="ECO:0000313" key="2">
    <source>
        <dbReference type="EMBL" id="WXT99958.1"/>
    </source>
</evidence>
<sequence>MPRLARIVVPDYPHHIVQRGNRKQDVFFAKNDYHKYLELLKYNCDKENVEIWAYCLMTNHVHIVATPGENSNLSKAIGETHKIYTRIINKRQNWTGYLWQGRFSSFPMDETYFLRAVAYVELNPVVAGIVKDPWDYKYSSIHAHLSGTDPLDIIKPEKLLDMVDNWKGYLQQAKADKIEAFQSHARTGRILGNDQFIDKAETLLNRKLRKNKPGPLKR</sequence>
<dbReference type="Gene3D" id="3.30.70.1290">
    <property type="entry name" value="Transposase IS200-like"/>
    <property type="match status" value="1"/>
</dbReference>
<evidence type="ECO:0000259" key="1">
    <source>
        <dbReference type="SMART" id="SM01321"/>
    </source>
</evidence>
<dbReference type="SMART" id="SM01321">
    <property type="entry name" value="Y1_Tnp"/>
    <property type="match status" value="1"/>
</dbReference>
<protein>
    <recommendedName>
        <fullName evidence="1">Transposase IS200-like domain-containing protein</fullName>
    </recommendedName>
</protein>